<dbReference type="AlphaFoldDB" id="A0A2X0M8T6"/>
<dbReference type="InterPro" id="IPR043502">
    <property type="entry name" value="DNA/RNA_pol_sf"/>
</dbReference>
<evidence type="ECO:0000313" key="3">
    <source>
        <dbReference type="Proteomes" id="UP000249464"/>
    </source>
</evidence>
<dbReference type="SUPFAM" id="SSF56672">
    <property type="entry name" value="DNA/RNA polymerases"/>
    <property type="match status" value="1"/>
</dbReference>
<organism evidence="2 3">
    <name type="scientific">Microbotryum silenes-dioicae</name>
    <dbReference type="NCBI Taxonomy" id="796604"/>
    <lineage>
        <taxon>Eukaryota</taxon>
        <taxon>Fungi</taxon>
        <taxon>Dikarya</taxon>
        <taxon>Basidiomycota</taxon>
        <taxon>Pucciniomycotina</taxon>
        <taxon>Microbotryomycetes</taxon>
        <taxon>Microbotryales</taxon>
        <taxon>Microbotryaceae</taxon>
        <taxon>Microbotryum</taxon>
    </lineage>
</organism>
<keyword evidence="3" id="KW-1185">Reference proteome</keyword>
<protein>
    <submittedName>
        <fullName evidence="2">BQ5605_C006g03743 protein</fullName>
    </submittedName>
</protein>
<dbReference type="PANTHER" id="PTHR11439:SF483">
    <property type="entry name" value="PEPTIDE SYNTHASE GLIP-LIKE, PUTATIVE (AFU_ORTHOLOGUE AFUA_3G12920)-RELATED"/>
    <property type="match status" value="1"/>
</dbReference>
<reference evidence="2 3" key="1">
    <citation type="submission" date="2016-11" db="EMBL/GenBank/DDBJ databases">
        <authorList>
            <person name="Jaros S."/>
            <person name="Januszkiewicz K."/>
            <person name="Wedrychowicz H."/>
        </authorList>
    </citation>
    <scope>NUCLEOTIDE SEQUENCE [LARGE SCALE GENOMIC DNA]</scope>
</reference>
<dbReference type="PANTHER" id="PTHR11439">
    <property type="entry name" value="GAG-POL-RELATED RETROTRANSPOSON"/>
    <property type="match status" value="1"/>
</dbReference>
<name>A0A2X0M8T6_9BASI</name>
<dbReference type="Proteomes" id="UP000249464">
    <property type="component" value="Unassembled WGS sequence"/>
</dbReference>
<evidence type="ECO:0000313" key="2">
    <source>
        <dbReference type="EMBL" id="SGY53284.1"/>
    </source>
</evidence>
<gene>
    <name evidence="2" type="primary">BQ5605_C006g03743</name>
    <name evidence="2" type="ORF">BQ5605_C006G03743</name>
</gene>
<dbReference type="EMBL" id="FQNC01000044">
    <property type="protein sequence ID" value="SGY53284.1"/>
    <property type="molecule type" value="Genomic_DNA"/>
</dbReference>
<proteinExistence type="predicted"/>
<dbReference type="CDD" id="cd09272">
    <property type="entry name" value="RNase_HI_RT_Ty1"/>
    <property type="match status" value="1"/>
</dbReference>
<dbReference type="InterPro" id="IPR013103">
    <property type="entry name" value="RVT_2"/>
</dbReference>
<sequence length="664" mass="74900">MIFRKHVRAPEVTTLLEGPDEDVGPVLEGNDAGDELQDEVAVEQIAPARPNRPRWEYGDPAVRGRNPGRFEEIDAGNEIHQRTCGQRRIAEQQGLFVTDIPKLDPEPPIMSGYAMISTDRPAVPSSYKEAMNNVEADKWKEAIQDELNAMDCHQVLADSDLPHGARALGSKWVFARKENAQGEVICYKARLVAQGFAQRSGIDYNETFAPVARSTTILFLIAIAASQGLCLEQFDYDSAFLNGTMTEMVYMKYPKGWDRPQLGQVLCLVKSMYGTKQAPREWNSAANKLMVACGYSRSDANSCLYVKRVEEMFIYITLYIDDGLAASNDQTFLDSEIQAFNKVYQLKRLGPVKVFLGLEFLRSSKFIFVHQSKYIRSLVATYGGDHGSKHPAKVPMEPRLNMEHSAELFDNIALYQSAVGALQYAAHRACPDIVTSVRAAASKVSAPTQADWIAVKRIIRYLQGTIDWRLKYNLEGSTVFELYSDASWGDDMLTGKSIGAEAMWLRRLAADLKIQQPGSTLLWEDNQAVIAIAQNPAHHGRTKHYSVHHFYICERVTTGDIRIKYCKTGVMTADLLTKPLARNLFKLHRDGLGMGQRSRGTCGIGKLARAWRGAGWRQMAVWRIDWTQRFEATCERHEIALEPHWFRVQTERIKRCNSQAKKDY</sequence>
<evidence type="ECO:0000259" key="1">
    <source>
        <dbReference type="Pfam" id="PF07727"/>
    </source>
</evidence>
<dbReference type="Pfam" id="PF07727">
    <property type="entry name" value="RVT_2"/>
    <property type="match status" value="1"/>
</dbReference>
<feature type="domain" description="Reverse transcriptase Ty1/copia-type" evidence="1">
    <location>
        <begin position="160"/>
        <end position="382"/>
    </location>
</feature>
<accession>A0A2X0M8T6</accession>